<organism evidence="1 2">
    <name type="scientific">Bifidobacterium moraviense</name>
    <dbReference type="NCBI Taxonomy" id="2675323"/>
    <lineage>
        <taxon>Bacteria</taxon>
        <taxon>Bacillati</taxon>
        <taxon>Actinomycetota</taxon>
        <taxon>Actinomycetes</taxon>
        <taxon>Bifidobacteriales</taxon>
        <taxon>Bifidobacteriaceae</taxon>
        <taxon>Bifidobacterium</taxon>
    </lineage>
</organism>
<dbReference type="RefSeq" id="WP_169274861.1">
    <property type="nucleotide sequence ID" value="NZ_JAAIIH010000001.1"/>
</dbReference>
<comment type="caution">
    <text evidence="1">The sequence shown here is derived from an EMBL/GenBank/DDBJ whole genome shotgun (WGS) entry which is preliminary data.</text>
</comment>
<evidence type="ECO:0000313" key="1">
    <source>
        <dbReference type="EMBL" id="NMM99700.1"/>
    </source>
</evidence>
<evidence type="ECO:0000313" key="2">
    <source>
        <dbReference type="Proteomes" id="UP000588277"/>
    </source>
</evidence>
<reference evidence="1 2" key="1">
    <citation type="submission" date="2020-02" db="EMBL/GenBank/DDBJ databases">
        <title>Characterization of phylogenetic diversity of novel bifidobacterial species isolated in Czech ZOOs.</title>
        <authorList>
            <person name="Lugli G.A."/>
            <person name="Vera N.B."/>
            <person name="Ventura M."/>
        </authorList>
    </citation>
    <scope>NUCLEOTIDE SEQUENCE [LARGE SCALE GENOMIC DNA]</scope>
    <source>
        <strain evidence="1 2">DSM 109958</strain>
    </source>
</reference>
<proteinExistence type="predicted"/>
<keyword evidence="2" id="KW-1185">Reference proteome</keyword>
<name>A0A7Y0F0D3_9BIFI</name>
<dbReference type="EMBL" id="JAAIIH010000001">
    <property type="protein sequence ID" value="NMM99700.1"/>
    <property type="molecule type" value="Genomic_DNA"/>
</dbReference>
<accession>A0A7Y0F0D3</accession>
<dbReference type="AlphaFoldDB" id="A0A7Y0F0D3"/>
<dbReference type="Proteomes" id="UP000588277">
    <property type="component" value="Unassembled WGS sequence"/>
</dbReference>
<gene>
    <name evidence="1" type="ORF">G1C96_0278</name>
</gene>
<protein>
    <submittedName>
        <fullName evidence="1">Uncharacterized protein</fullName>
    </submittedName>
</protein>
<sequence>MTGSGNTHIGGVAARRIVRATASAAAAVAILSCSWACGGGGRVPGAGDGSMGARELSGRTSRRFTRSEIVELADSCNERLAPERPFSVEERSPGTTEKHPPMNVLIAVAAPRRRGDGTADAYETTPEFVCMADALNMPAATRGELADSMRRQDTDAAEPLSWNDLGFRGWHDAGGDAHLVLTWYDPAAAER</sequence>